<dbReference type="AlphaFoldDB" id="A0A9P8W854"/>
<evidence type="ECO:0000313" key="2">
    <source>
        <dbReference type="Proteomes" id="UP000777438"/>
    </source>
</evidence>
<name>A0A9P8W854_9HYPO</name>
<gene>
    <name evidence="1" type="ORF">B0T10DRAFT_561452</name>
</gene>
<accession>A0A9P8W854</accession>
<dbReference type="Proteomes" id="UP000777438">
    <property type="component" value="Unassembled WGS sequence"/>
</dbReference>
<protein>
    <submittedName>
        <fullName evidence="1">Uncharacterized protein</fullName>
    </submittedName>
</protein>
<reference evidence="1 2" key="1">
    <citation type="journal article" date="2021" name="Nat. Commun.">
        <title>Genetic determinants of endophytism in the Arabidopsis root mycobiome.</title>
        <authorList>
            <person name="Mesny F."/>
            <person name="Miyauchi S."/>
            <person name="Thiergart T."/>
            <person name="Pickel B."/>
            <person name="Atanasova L."/>
            <person name="Karlsson M."/>
            <person name="Huettel B."/>
            <person name="Barry K.W."/>
            <person name="Haridas S."/>
            <person name="Chen C."/>
            <person name="Bauer D."/>
            <person name="Andreopoulos W."/>
            <person name="Pangilinan J."/>
            <person name="LaButti K."/>
            <person name="Riley R."/>
            <person name="Lipzen A."/>
            <person name="Clum A."/>
            <person name="Drula E."/>
            <person name="Henrissat B."/>
            <person name="Kohler A."/>
            <person name="Grigoriev I.V."/>
            <person name="Martin F.M."/>
            <person name="Hacquard S."/>
        </authorList>
    </citation>
    <scope>NUCLEOTIDE SEQUENCE [LARGE SCALE GENOMIC DNA]</scope>
    <source>
        <strain evidence="1 2">MPI-CAGE-CH-0241</strain>
    </source>
</reference>
<evidence type="ECO:0000313" key="1">
    <source>
        <dbReference type="EMBL" id="KAH6889874.1"/>
    </source>
</evidence>
<sequence length="170" mass="19053">MGSSMTEMWLQDPYATYLAEASGEFCDLSQVPLPDLSRNFEVLFNTFWQSTFGARYLSRNLSTYMSLYDDIVRKNSQAVEPVYPIIDVDTSHAIATSQEGKQYASSGVFMSMTLTPDVLVMCLRVLERARAIKDVQVTIGDVTTGDGKTGQVAFAVTGRVQQFQRDRLYD</sequence>
<dbReference type="EMBL" id="JAGPYM010000010">
    <property type="protein sequence ID" value="KAH6889874.1"/>
    <property type="molecule type" value="Genomic_DNA"/>
</dbReference>
<proteinExistence type="predicted"/>
<organism evidence="1 2">
    <name type="scientific">Thelonectria olida</name>
    <dbReference type="NCBI Taxonomy" id="1576542"/>
    <lineage>
        <taxon>Eukaryota</taxon>
        <taxon>Fungi</taxon>
        <taxon>Dikarya</taxon>
        <taxon>Ascomycota</taxon>
        <taxon>Pezizomycotina</taxon>
        <taxon>Sordariomycetes</taxon>
        <taxon>Hypocreomycetidae</taxon>
        <taxon>Hypocreales</taxon>
        <taxon>Nectriaceae</taxon>
        <taxon>Thelonectria</taxon>
    </lineage>
</organism>
<comment type="caution">
    <text evidence="1">The sequence shown here is derived from an EMBL/GenBank/DDBJ whole genome shotgun (WGS) entry which is preliminary data.</text>
</comment>
<keyword evidence="2" id="KW-1185">Reference proteome</keyword>